<keyword evidence="2" id="KW-1185">Reference proteome</keyword>
<name>A0A1G8WEK4_9BACI</name>
<evidence type="ECO:0000313" key="1">
    <source>
        <dbReference type="EMBL" id="SDJ76633.1"/>
    </source>
</evidence>
<dbReference type="STRING" id="86666.SAMN04490247_3153"/>
<accession>A0A1G8WEK4</accession>
<organism evidence="1 2">
    <name type="scientific">Salimicrobium halophilum</name>
    <dbReference type="NCBI Taxonomy" id="86666"/>
    <lineage>
        <taxon>Bacteria</taxon>
        <taxon>Bacillati</taxon>
        <taxon>Bacillota</taxon>
        <taxon>Bacilli</taxon>
        <taxon>Bacillales</taxon>
        <taxon>Bacillaceae</taxon>
        <taxon>Salimicrobium</taxon>
    </lineage>
</organism>
<reference evidence="2" key="1">
    <citation type="submission" date="2016-10" db="EMBL/GenBank/DDBJ databases">
        <authorList>
            <person name="Varghese N."/>
            <person name="Submissions S."/>
        </authorList>
    </citation>
    <scope>NUCLEOTIDE SEQUENCE [LARGE SCALE GENOMIC DNA]</scope>
    <source>
        <strain evidence="2">DSM 4771</strain>
    </source>
</reference>
<evidence type="ECO:0000313" key="2">
    <source>
        <dbReference type="Proteomes" id="UP000199225"/>
    </source>
</evidence>
<sequence length="67" mass="7995">MNEVLYYIEPQDHFEAEGRIFYKGIKYGVLQKDNERVILLAENGEFCFTNELMDRAINEWELIVHKA</sequence>
<dbReference type="AlphaFoldDB" id="A0A1G8WEK4"/>
<dbReference type="Proteomes" id="UP000199225">
    <property type="component" value="Unassembled WGS sequence"/>
</dbReference>
<protein>
    <submittedName>
        <fullName evidence="1">Uncharacterized protein</fullName>
    </submittedName>
</protein>
<dbReference type="RefSeq" id="WP_093194801.1">
    <property type="nucleotide sequence ID" value="NZ_FNEV01000015.1"/>
</dbReference>
<dbReference type="EMBL" id="FNEV01000015">
    <property type="protein sequence ID" value="SDJ76633.1"/>
    <property type="molecule type" value="Genomic_DNA"/>
</dbReference>
<proteinExistence type="predicted"/>
<gene>
    <name evidence="1" type="ORF">SAMN04490247_3153</name>
</gene>